<name>A0A365U8N4_9RHOB</name>
<dbReference type="AlphaFoldDB" id="A0A365U8N4"/>
<dbReference type="InterPro" id="IPR041726">
    <property type="entry name" value="ACAD10_11_N"/>
</dbReference>
<organism evidence="2 3">
    <name type="scientific">Rhodosalinus halophilus</name>
    <dbReference type="NCBI Taxonomy" id="2259333"/>
    <lineage>
        <taxon>Bacteria</taxon>
        <taxon>Pseudomonadati</taxon>
        <taxon>Pseudomonadota</taxon>
        <taxon>Alphaproteobacteria</taxon>
        <taxon>Rhodobacterales</taxon>
        <taxon>Paracoccaceae</taxon>
        <taxon>Rhodosalinus</taxon>
    </lineage>
</organism>
<sequence>MTEDSRPAQNAATDPPDPARLERWLAAHVPGFAGPMTLTRFSGGQSNPTWRVDTPERAYVLRAKPRGALLPSAHAVDREFRVMGALAGSGVPVPEMRALCEDPEVMGRTFFVMEHVPGRIFFDQRLPDMSREERAAIFDDMNRVIARLHSLRPADVGLDDFGKHGAYMARQVARWTKQYRASETAPNPAMENLIAWLPEHLPDERKVGIIHGDFRLDNLMIHPTEPRIVAVLDWELSTLGDPMADFAYHALSWRVSPDLFRGLAGVDFAALGIPDERAYVARYLERTGQDWPEAWEFYLAFSLFRIAAILQGIAKRAEAGTAADPRAAETGALAVPLSELAWDLARRAGGGRGA</sequence>
<keyword evidence="2" id="KW-0808">Transferase</keyword>
<dbReference type="RefSeq" id="WP_113289479.1">
    <property type="nucleotide sequence ID" value="NZ_QNTQ01000008.1"/>
</dbReference>
<dbReference type="Pfam" id="PF01636">
    <property type="entry name" value="APH"/>
    <property type="match status" value="1"/>
</dbReference>
<comment type="caution">
    <text evidence="2">The sequence shown here is derived from an EMBL/GenBank/DDBJ whole genome shotgun (WGS) entry which is preliminary data.</text>
</comment>
<reference evidence="2 3" key="1">
    <citation type="submission" date="2018-07" db="EMBL/GenBank/DDBJ databases">
        <title>Rhodosalinus sp. strain E84T genomic sequence and assembly.</title>
        <authorList>
            <person name="Liu Z.-W."/>
            <person name="Lu D.-C."/>
        </authorList>
    </citation>
    <scope>NUCLEOTIDE SEQUENCE [LARGE SCALE GENOMIC DNA]</scope>
    <source>
        <strain evidence="2 3">E84</strain>
    </source>
</reference>
<keyword evidence="3" id="KW-1185">Reference proteome</keyword>
<accession>A0A365U8N4</accession>
<dbReference type="InterPro" id="IPR002575">
    <property type="entry name" value="Aminoglycoside_PTrfase"/>
</dbReference>
<dbReference type="GO" id="GO:0016740">
    <property type="term" value="F:transferase activity"/>
    <property type="evidence" value="ECO:0007669"/>
    <property type="project" value="UniProtKB-KW"/>
</dbReference>
<dbReference type="PANTHER" id="PTHR47829">
    <property type="entry name" value="HYDROLASE, PUTATIVE (AFU_ORTHOLOGUE AFUA_1G12880)-RELATED"/>
    <property type="match status" value="1"/>
</dbReference>
<dbReference type="Gene3D" id="3.30.200.20">
    <property type="entry name" value="Phosphorylase Kinase, domain 1"/>
    <property type="match status" value="1"/>
</dbReference>
<dbReference type="Gene3D" id="3.90.1200.10">
    <property type="match status" value="1"/>
</dbReference>
<evidence type="ECO:0000313" key="3">
    <source>
        <dbReference type="Proteomes" id="UP000253370"/>
    </source>
</evidence>
<protein>
    <submittedName>
        <fullName evidence="2">Phosphotransferase family protein</fullName>
    </submittedName>
</protein>
<dbReference type="Proteomes" id="UP000253370">
    <property type="component" value="Unassembled WGS sequence"/>
</dbReference>
<feature type="domain" description="Aminoglycoside phosphotransferase" evidence="1">
    <location>
        <begin position="37"/>
        <end position="279"/>
    </location>
</feature>
<evidence type="ECO:0000259" key="1">
    <source>
        <dbReference type="Pfam" id="PF01636"/>
    </source>
</evidence>
<gene>
    <name evidence="2" type="ORF">DRV85_10890</name>
</gene>
<proteinExistence type="predicted"/>
<dbReference type="EMBL" id="QNTQ01000008">
    <property type="protein sequence ID" value="RBI85151.1"/>
    <property type="molecule type" value="Genomic_DNA"/>
</dbReference>
<dbReference type="SUPFAM" id="SSF56112">
    <property type="entry name" value="Protein kinase-like (PK-like)"/>
    <property type="match status" value="1"/>
</dbReference>
<dbReference type="InterPro" id="IPR052898">
    <property type="entry name" value="ACAD10-like"/>
</dbReference>
<dbReference type="OrthoDB" id="3806873at2"/>
<dbReference type="CDD" id="cd05154">
    <property type="entry name" value="ACAD10_11_N-like"/>
    <property type="match status" value="1"/>
</dbReference>
<dbReference type="InterPro" id="IPR011009">
    <property type="entry name" value="Kinase-like_dom_sf"/>
</dbReference>
<evidence type="ECO:0000313" key="2">
    <source>
        <dbReference type="EMBL" id="RBI85151.1"/>
    </source>
</evidence>
<dbReference type="PANTHER" id="PTHR47829:SF3">
    <property type="entry name" value="AMINOGLYCOSIDE PHOSPHOTRANSFERASE DOMAIN-CONTAINING PROTEIN"/>
    <property type="match status" value="1"/>
</dbReference>